<comment type="caution">
    <text evidence="5">The sequence shown here is derived from an EMBL/GenBank/DDBJ whole genome shotgun (WGS) entry which is preliminary data.</text>
</comment>
<evidence type="ECO:0000313" key="5">
    <source>
        <dbReference type="EMBL" id="MFC5550459.1"/>
    </source>
</evidence>
<organism evidence="5 6">
    <name type="scientific">Massilia aerilata</name>
    <dbReference type="NCBI Taxonomy" id="453817"/>
    <lineage>
        <taxon>Bacteria</taxon>
        <taxon>Pseudomonadati</taxon>
        <taxon>Pseudomonadota</taxon>
        <taxon>Betaproteobacteria</taxon>
        <taxon>Burkholderiales</taxon>
        <taxon>Oxalobacteraceae</taxon>
        <taxon>Telluria group</taxon>
        <taxon>Massilia</taxon>
    </lineage>
</organism>
<sequence length="159" mass="16269">MKATRSIAALVAVGAILGGCASSNPDPYYGNNNGYRDGYNTSYRDSASAGYGTIESIQVTNVEGRTSGAGAIVGGLVGALAGNQVGSGGGRTAATVAGGVAGAAIGNNVERNRDANGAQGYAVNIRLDNGEYRTVVQDNVYDLRVGNRVRIVDGRVYRY</sequence>
<dbReference type="PANTHER" id="PTHR35603">
    <property type="match status" value="1"/>
</dbReference>
<dbReference type="InterPro" id="IPR051407">
    <property type="entry name" value="Bact_OM_lipoprot/Surf_antigen"/>
</dbReference>
<keyword evidence="2" id="KW-0472">Membrane</keyword>
<keyword evidence="3" id="KW-0732">Signal</keyword>
<name>A0ABW0S0P2_9BURK</name>
<gene>
    <name evidence="5" type="ORF">ACFPO9_18230</name>
</gene>
<feature type="domain" description="Glycine zipper 2TM" evidence="4">
    <location>
        <begin position="69"/>
        <end position="110"/>
    </location>
</feature>
<dbReference type="Proteomes" id="UP001596086">
    <property type="component" value="Unassembled WGS sequence"/>
</dbReference>
<comment type="subcellular location">
    <subcellularLocation>
        <location evidence="1">Membrane</location>
    </subcellularLocation>
</comment>
<dbReference type="PROSITE" id="PS51257">
    <property type="entry name" value="PROKAR_LIPOPROTEIN"/>
    <property type="match status" value="1"/>
</dbReference>
<feature type="chain" id="PRO_5046478439" evidence="3">
    <location>
        <begin position="22"/>
        <end position="159"/>
    </location>
</feature>
<dbReference type="EMBL" id="JBHSMZ010000015">
    <property type="protein sequence ID" value="MFC5550459.1"/>
    <property type="molecule type" value="Genomic_DNA"/>
</dbReference>
<accession>A0ABW0S0P2</accession>
<feature type="signal peptide" evidence="3">
    <location>
        <begin position="1"/>
        <end position="21"/>
    </location>
</feature>
<evidence type="ECO:0000313" key="6">
    <source>
        <dbReference type="Proteomes" id="UP001596086"/>
    </source>
</evidence>
<reference evidence="6" key="1">
    <citation type="journal article" date="2019" name="Int. J. Syst. Evol. Microbiol.">
        <title>The Global Catalogue of Microorganisms (GCM) 10K type strain sequencing project: providing services to taxonomists for standard genome sequencing and annotation.</title>
        <authorList>
            <consortium name="The Broad Institute Genomics Platform"/>
            <consortium name="The Broad Institute Genome Sequencing Center for Infectious Disease"/>
            <person name="Wu L."/>
            <person name="Ma J."/>
        </authorList>
    </citation>
    <scope>NUCLEOTIDE SEQUENCE [LARGE SCALE GENOMIC DNA]</scope>
    <source>
        <strain evidence="6">CGMCC 4.5798</strain>
    </source>
</reference>
<proteinExistence type="predicted"/>
<dbReference type="PANTHER" id="PTHR35603:SF2">
    <property type="entry name" value="OUTER MEMBRANE LIPOPROTEIN"/>
    <property type="match status" value="1"/>
</dbReference>
<dbReference type="InterPro" id="IPR008816">
    <property type="entry name" value="Gly_zipper_2TM_dom"/>
</dbReference>
<evidence type="ECO:0000259" key="4">
    <source>
        <dbReference type="Pfam" id="PF05433"/>
    </source>
</evidence>
<protein>
    <submittedName>
        <fullName evidence="5">Glycine zipper 2TM domain-containing protein</fullName>
    </submittedName>
</protein>
<evidence type="ECO:0000256" key="1">
    <source>
        <dbReference type="ARBA" id="ARBA00004370"/>
    </source>
</evidence>
<evidence type="ECO:0000256" key="3">
    <source>
        <dbReference type="SAM" id="SignalP"/>
    </source>
</evidence>
<evidence type="ECO:0000256" key="2">
    <source>
        <dbReference type="ARBA" id="ARBA00023136"/>
    </source>
</evidence>
<dbReference type="Pfam" id="PF05433">
    <property type="entry name" value="Rick_17kDa_Anti"/>
    <property type="match status" value="1"/>
</dbReference>
<keyword evidence="6" id="KW-1185">Reference proteome</keyword>
<dbReference type="RefSeq" id="WP_379773081.1">
    <property type="nucleotide sequence ID" value="NZ_JBHSMZ010000015.1"/>
</dbReference>